<accession>A0ABR8GSC8</accession>
<name>A0ABR8GSC8_9CYAN</name>
<sequence length="62" mass="6709">MGVGAWVEVGVWVEVEVGAAEAKDTVPNHNKVAKTKLVSLFIFFKAIVQTDLIAQIISIDVL</sequence>
<dbReference type="Proteomes" id="UP000660380">
    <property type="component" value="Unassembled WGS sequence"/>
</dbReference>
<dbReference type="RefSeq" id="WP_029637843.1">
    <property type="nucleotide sequence ID" value="NZ_JACJTA010000036.1"/>
</dbReference>
<dbReference type="EMBL" id="JACJTA010000036">
    <property type="protein sequence ID" value="MBD2606243.1"/>
    <property type="molecule type" value="Genomic_DNA"/>
</dbReference>
<evidence type="ECO:0000313" key="1">
    <source>
        <dbReference type="EMBL" id="MBD2606243.1"/>
    </source>
</evidence>
<organism evidence="1 2">
    <name type="scientific">Scytonema hofmannii FACHB-248</name>
    <dbReference type="NCBI Taxonomy" id="1842502"/>
    <lineage>
        <taxon>Bacteria</taxon>
        <taxon>Bacillati</taxon>
        <taxon>Cyanobacteriota</taxon>
        <taxon>Cyanophyceae</taxon>
        <taxon>Nostocales</taxon>
        <taxon>Scytonemataceae</taxon>
        <taxon>Scytonema</taxon>
    </lineage>
</organism>
<comment type="caution">
    <text evidence="1">The sequence shown here is derived from an EMBL/GenBank/DDBJ whole genome shotgun (WGS) entry which is preliminary data.</text>
</comment>
<evidence type="ECO:0000313" key="2">
    <source>
        <dbReference type="Proteomes" id="UP000660380"/>
    </source>
</evidence>
<protein>
    <submittedName>
        <fullName evidence="1">Uncharacterized protein</fullName>
    </submittedName>
</protein>
<reference evidence="1 2" key="1">
    <citation type="journal article" date="2020" name="ISME J.">
        <title>Comparative genomics reveals insights into cyanobacterial evolution and habitat adaptation.</title>
        <authorList>
            <person name="Chen M.Y."/>
            <person name="Teng W.K."/>
            <person name="Zhao L."/>
            <person name="Hu C.X."/>
            <person name="Zhou Y.K."/>
            <person name="Han B.P."/>
            <person name="Song L.R."/>
            <person name="Shu W.S."/>
        </authorList>
    </citation>
    <scope>NUCLEOTIDE SEQUENCE [LARGE SCALE GENOMIC DNA]</scope>
    <source>
        <strain evidence="1 2">FACHB-248</strain>
    </source>
</reference>
<keyword evidence="2" id="KW-1185">Reference proteome</keyword>
<gene>
    <name evidence="1" type="ORF">H6G81_17330</name>
</gene>
<proteinExistence type="predicted"/>